<dbReference type="Proteomes" id="UP000018683">
    <property type="component" value="Unassembled WGS sequence"/>
</dbReference>
<feature type="region of interest" description="Disordered" evidence="1">
    <location>
        <begin position="403"/>
        <end position="437"/>
    </location>
</feature>
<evidence type="ECO:0000256" key="1">
    <source>
        <dbReference type="SAM" id="MobiDB-lite"/>
    </source>
</evidence>
<organism evidence="2 3">
    <name type="scientific">[Ruminococcus] lactaris CC59_002D</name>
    <dbReference type="NCBI Taxonomy" id="1073376"/>
    <lineage>
        <taxon>Bacteria</taxon>
        <taxon>Bacillati</taxon>
        <taxon>Bacillota</taxon>
        <taxon>Clostridia</taxon>
        <taxon>Lachnospirales</taxon>
        <taxon>Lachnospiraceae</taxon>
        <taxon>Mediterraneibacter</taxon>
    </lineage>
</organism>
<protein>
    <submittedName>
        <fullName evidence="2">Uncharacterized protein</fullName>
    </submittedName>
</protein>
<accession>V8BJK7</accession>
<dbReference type="STRING" id="1073376.HMPREF1202_02832"/>
<proteinExistence type="predicted"/>
<name>V8BJK7_9FIRM</name>
<dbReference type="EMBL" id="AZJE01000041">
    <property type="protein sequence ID" value="ETD15323.1"/>
    <property type="molecule type" value="Genomic_DNA"/>
</dbReference>
<feature type="region of interest" description="Disordered" evidence="1">
    <location>
        <begin position="473"/>
        <end position="497"/>
    </location>
</feature>
<comment type="caution">
    <text evidence="2">The sequence shown here is derived from an EMBL/GenBank/DDBJ whole genome shotgun (WGS) entry which is preliminary data.</text>
</comment>
<gene>
    <name evidence="2" type="ORF">HMPREF1202_02832</name>
</gene>
<reference evidence="2 3" key="1">
    <citation type="submission" date="2013-10" db="EMBL/GenBank/DDBJ databases">
        <title>The Genome Sequence of Ruminococcus lactaris CC59_002D.</title>
        <authorList>
            <consortium name="The Broad Institute Genomics Platform"/>
            <person name="Earl A."/>
            <person name="Allen-Vercoe E."/>
            <person name="Daigneault M."/>
            <person name="Young S.K."/>
            <person name="Zeng Q."/>
            <person name="Gargeya S."/>
            <person name="Fitzgerald M."/>
            <person name="Abouelleil A."/>
            <person name="Alvarado L."/>
            <person name="Chapman S.B."/>
            <person name="Gainer-Dewar J."/>
            <person name="Goldberg J."/>
            <person name="Griggs A."/>
            <person name="Gujja S."/>
            <person name="Hansen M."/>
            <person name="Howarth C."/>
            <person name="Imamovic A."/>
            <person name="Ireland A."/>
            <person name="Larimer J."/>
            <person name="McCowan C."/>
            <person name="Murphy C."/>
            <person name="Pearson M."/>
            <person name="Poon T.W."/>
            <person name="Priest M."/>
            <person name="Roberts A."/>
            <person name="Saif S."/>
            <person name="Shea T."/>
            <person name="Sykes S."/>
            <person name="Wortman J."/>
            <person name="Nusbaum C."/>
            <person name="Birren B."/>
        </authorList>
    </citation>
    <scope>NUCLEOTIDE SEQUENCE [LARGE SCALE GENOMIC DNA]</scope>
    <source>
        <strain evidence="2 3">CC59_002D</strain>
    </source>
</reference>
<evidence type="ECO:0000313" key="2">
    <source>
        <dbReference type="EMBL" id="ETD15323.1"/>
    </source>
</evidence>
<dbReference type="AlphaFoldDB" id="V8BJK7"/>
<dbReference type="PATRIC" id="fig|1073376.3.peg.2900"/>
<sequence length="497" mass="58660">MARKPTDKQLFKMKNEWLGQFYEKVEPKDFYRAVFPKGSFEREGHPEDEKCNGVLTVIEGEKARNYIVFDELNMVDEVKGKEFAIMSPVGYSGRNRTAKNARWLYGIAVDLDGVEMEQLRDLFHQMKNEFLPQCTYCVNSGHGLHLYYLFEKPVPLYRHLQDQLREFKYELIRKIWNRYTSTYTEREQVQYQGIFQGFRMVGTQSKLGKRYPVTAFETGERVTVEYLNGFLMDDSKAVTDFKYMSDLSLAEAKKKYPEWYEKRVVRGEKKGRWHIKRDLYDWWLRKIQSGEVSVGHRYWCLSVLASYGIKCDIPEDEVLTDALELLPLFDNISDDEHNRFTQRDVLDAMNMYQENYVTYSRAEVERVSGISVPPNKRNGLKQNQHLYLARRRKEDMKAIDLPMKAPEGRPKGSSQQKKLVEEWQKSHPDGKKSDCIRDTGLSKPTVYRWWKVAVKTSESHVKPLENKKCTFVSRESEKPIKKKMGRSDEILVERKQR</sequence>
<feature type="compositionally biased region" description="Basic and acidic residues" evidence="1">
    <location>
        <begin position="418"/>
        <end position="437"/>
    </location>
</feature>
<evidence type="ECO:0000313" key="3">
    <source>
        <dbReference type="Proteomes" id="UP000018683"/>
    </source>
</evidence>
<dbReference type="HOGENOM" id="CLU_034808_0_0_9"/>